<dbReference type="AlphaFoldDB" id="A0A146F3Y0"/>
<protein>
    <submittedName>
        <fullName evidence="1">Similar to An03g06510</fullName>
    </submittedName>
</protein>
<comment type="caution">
    <text evidence="1">The sequence shown here is derived from an EMBL/GenBank/DDBJ whole genome shotgun (WGS) entry which is preliminary data.</text>
</comment>
<dbReference type="VEuPathDB" id="FungiDB:ASPFODRAFT_221072"/>
<organism evidence="1 2">
    <name type="scientific">Aspergillus kawachii</name>
    <name type="common">White koji mold</name>
    <name type="synonym">Aspergillus awamori var. kawachi</name>
    <dbReference type="NCBI Taxonomy" id="1069201"/>
    <lineage>
        <taxon>Eukaryota</taxon>
        <taxon>Fungi</taxon>
        <taxon>Dikarya</taxon>
        <taxon>Ascomycota</taxon>
        <taxon>Pezizomycotina</taxon>
        <taxon>Eurotiomycetes</taxon>
        <taxon>Eurotiomycetidae</taxon>
        <taxon>Eurotiales</taxon>
        <taxon>Aspergillaceae</taxon>
        <taxon>Aspergillus</taxon>
        <taxon>Aspergillus subgen. Circumdati</taxon>
    </lineage>
</organism>
<proteinExistence type="predicted"/>
<evidence type="ECO:0000313" key="1">
    <source>
        <dbReference type="EMBL" id="GAT20562.1"/>
    </source>
</evidence>
<dbReference type="Proteomes" id="UP000075230">
    <property type="component" value="Unassembled WGS sequence"/>
</dbReference>
<reference evidence="2" key="2">
    <citation type="submission" date="2016-02" db="EMBL/GenBank/DDBJ databases">
        <title>Genome sequencing of Aspergillus luchuensis NBRC 4314.</title>
        <authorList>
            <person name="Yamada O."/>
        </authorList>
    </citation>
    <scope>NUCLEOTIDE SEQUENCE [LARGE SCALE GENOMIC DNA]</scope>
    <source>
        <strain evidence="2">RIB 2604</strain>
    </source>
</reference>
<evidence type="ECO:0000313" key="2">
    <source>
        <dbReference type="Proteomes" id="UP000075230"/>
    </source>
</evidence>
<accession>A0A146F3Y0</accession>
<gene>
    <name evidence="1" type="ORF">RIB2604_00800310</name>
</gene>
<dbReference type="EMBL" id="BCWF01000008">
    <property type="protein sequence ID" value="GAT20562.1"/>
    <property type="molecule type" value="Genomic_DNA"/>
</dbReference>
<name>A0A146F3Y0_ASPKA</name>
<reference evidence="1 2" key="1">
    <citation type="journal article" date="2016" name="DNA Res.">
        <title>Genome sequence of Aspergillus luchuensis NBRC 4314.</title>
        <authorList>
            <person name="Yamada O."/>
            <person name="Machida M."/>
            <person name="Hosoyama A."/>
            <person name="Goto M."/>
            <person name="Takahashi T."/>
            <person name="Futagami T."/>
            <person name="Yamagata Y."/>
            <person name="Takeuchi M."/>
            <person name="Kobayashi T."/>
            <person name="Koike H."/>
            <person name="Abe K."/>
            <person name="Asai K."/>
            <person name="Arita M."/>
            <person name="Fujita N."/>
            <person name="Fukuda K."/>
            <person name="Higa K."/>
            <person name="Horikawa H."/>
            <person name="Ishikawa T."/>
            <person name="Jinno K."/>
            <person name="Kato Y."/>
            <person name="Kirimura K."/>
            <person name="Mizutani O."/>
            <person name="Nakasone K."/>
            <person name="Sano M."/>
            <person name="Shiraishi Y."/>
            <person name="Tsukahara M."/>
            <person name="Gomi K."/>
        </authorList>
    </citation>
    <scope>NUCLEOTIDE SEQUENCE [LARGE SCALE GENOMIC DNA]</scope>
    <source>
        <strain evidence="1 2">RIB 2604</strain>
    </source>
</reference>
<sequence>MAKQRIHLAAAREVILAGAGRPGLEHPHHRVEQFLLQEFYEISAWTQLTTFSRTWPRRQRPSFNLYALIESAKSQNLRIIESIGSWSDIERWDFKFVVSMYSHATLVYISQALSGLSGAEAYKDYSCSRILDCLQQLTYTRNRSRSTQDLV</sequence>